<dbReference type="EMBL" id="CM001475">
    <property type="protein sequence ID" value="EIC29612.1"/>
    <property type="molecule type" value="Genomic_DNA"/>
</dbReference>
<proteinExistence type="predicted"/>
<dbReference type="Proteomes" id="UP000005090">
    <property type="component" value="Chromosome"/>
</dbReference>
<dbReference type="eggNOG" id="ENOG5032DVE">
    <property type="taxonomic scope" value="Bacteria"/>
</dbReference>
<keyword evidence="3" id="KW-1185">Reference proteome</keyword>
<keyword evidence="1" id="KW-0812">Transmembrane</keyword>
<feature type="transmembrane region" description="Helical" evidence="1">
    <location>
        <begin position="83"/>
        <end position="107"/>
    </location>
</feature>
<keyword evidence="1" id="KW-0472">Membrane</keyword>
<evidence type="ECO:0000256" key="1">
    <source>
        <dbReference type="SAM" id="Phobius"/>
    </source>
</evidence>
<gene>
    <name evidence="2" type="ORF">Metal_1846</name>
</gene>
<dbReference type="STRING" id="686340.Metal_1846"/>
<name>H8GNL9_METAL</name>
<accession>H8GNL9</accession>
<evidence type="ECO:0000313" key="2">
    <source>
        <dbReference type="EMBL" id="EIC29612.1"/>
    </source>
</evidence>
<dbReference type="HOGENOM" id="CLU_1842781_0_0_6"/>
<feature type="transmembrane region" description="Helical" evidence="1">
    <location>
        <begin position="30"/>
        <end position="52"/>
    </location>
</feature>
<sequence>MIGGILMVLAVIWIYQSANKAKVSNPLMWVAIAAGVFFVVQMLLVQANVFILEAVRGSESSGDYERDLLSVGDRKNQGGFQGVGGYLLSVFFELMPPLAGVLAVAFVRLKFVTKESFSIHNLFSGIKEMFTSISQSFKTPE</sequence>
<organism evidence="2 3">
    <name type="scientific">Methylomicrobium album BG8</name>
    <dbReference type="NCBI Taxonomy" id="686340"/>
    <lineage>
        <taxon>Bacteria</taxon>
        <taxon>Pseudomonadati</taxon>
        <taxon>Pseudomonadota</taxon>
        <taxon>Gammaproteobacteria</taxon>
        <taxon>Methylococcales</taxon>
        <taxon>Methylococcaceae</taxon>
        <taxon>Methylomicrobium</taxon>
    </lineage>
</organism>
<keyword evidence="1" id="KW-1133">Transmembrane helix</keyword>
<dbReference type="RefSeq" id="WP_005371603.1">
    <property type="nucleotide sequence ID" value="NZ_CM001475.1"/>
</dbReference>
<reference evidence="2 3" key="1">
    <citation type="journal article" date="2013" name="Genome Announc.">
        <title>Genome Sequence of the Obligate Gammaproteobacterial Methanotroph Methylomicrobium album Strain BG8.</title>
        <authorList>
            <person name="Kits K.D."/>
            <person name="Kalyuzhnaya M.G."/>
            <person name="Klotz M.G."/>
            <person name="Jetten M.S."/>
            <person name="Op den Camp H.J."/>
            <person name="Vuilleumier S."/>
            <person name="Bringel F."/>
            <person name="Dispirito A.A."/>
            <person name="Murrell J.C."/>
            <person name="Bruce D."/>
            <person name="Cheng J.F."/>
            <person name="Copeland A."/>
            <person name="Goodwin L."/>
            <person name="Hauser L."/>
            <person name="Lajus A."/>
            <person name="Land M.L."/>
            <person name="Lapidus A."/>
            <person name="Lucas S."/>
            <person name="Medigue C."/>
            <person name="Pitluck S."/>
            <person name="Woyke T."/>
            <person name="Zeytun A."/>
            <person name="Stein L.Y."/>
        </authorList>
    </citation>
    <scope>NUCLEOTIDE SEQUENCE [LARGE SCALE GENOMIC DNA]</scope>
    <source>
        <strain evidence="2 3">BG8</strain>
    </source>
</reference>
<protein>
    <submittedName>
        <fullName evidence="2">Uncharacterized protein</fullName>
    </submittedName>
</protein>
<evidence type="ECO:0000313" key="3">
    <source>
        <dbReference type="Proteomes" id="UP000005090"/>
    </source>
</evidence>
<dbReference type="AlphaFoldDB" id="H8GNL9"/>